<comment type="function">
    <text evidence="8">Part of the outer membrane protein assembly complex, which is involved in assembly and insertion of beta-barrel proteins into the outer membrane.</text>
</comment>
<evidence type="ECO:0000313" key="12">
    <source>
        <dbReference type="Proteomes" id="UP000013190"/>
    </source>
</evidence>
<dbReference type="PROSITE" id="PS51779">
    <property type="entry name" value="POTRA"/>
    <property type="match status" value="4"/>
</dbReference>
<comment type="caution">
    <text evidence="11">The sequence shown here is derived from an EMBL/GenBank/DDBJ whole genome shotgun (WGS) entry which is preliminary data.</text>
</comment>
<reference evidence="12" key="1">
    <citation type="submission" date="2013-02" db="EMBL/GenBank/DDBJ databases">
        <title>The Genome Sequence of Acinetobacter sp. NIPH 236.</title>
        <authorList>
            <consortium name="The Broad Institute Genome Sequencing Platform"/>
            <consortium name="The Broad Institute Genome Sequencing Center for Infectious Disease"/>
            <person name="Cerqueira G."/>
            <person name="Feldgarden M."/>
            <person name="Courvalin P."/>
            <person name="Perichon B."/>
            <person name="Grillot-Courvalin C."/>
            <person name="Clermont D."/>
            <person name="Rocha E."/>
            <person name="Yoon E.-J."/>
            <person name="Nemec A."/>
            <person name="Walker B."/>
            <person name="Young S.K."/>
            <person name="Zeng Q."/>
            <person name="Gargeya S."/>
            <person name="Fitzgerald M."/>
            <person name="Haas B."/>
            <person name="Abouelleil A."/>
            <person name="Alvarado L."/>
            <person name="Arachchi H.M."/>
            <person name="Berlin A.M."/>
            <person name="Chapman S.B."/>
            <person name="Dewar J."/>
            <person name="Goldberg J."/>
            <person name="Griggs A."/>
            <person name="Gujja S."/>
            <person name="Hansen M."/>
            <person name="Howarth C."/>
            <person name="Imamovic A."/>
            <person name="Larimer J."/>
            <person name="McCowan C."/>
            <person name="Murphy C."/>
            <person name="Neiman D."/>
            <person name="Pearson M."/>
            <person name="Priest M."/>
            <person name="Roberts A."/>
            <person name="Saif S."/>
            <person name="Shea T."/>
            <person name="Sisk P."/>
            <person name="Sykes S."/>
            <person name="Wortman J."/>
            <person name="Nusbaum C."/>
            <person name="Birren B."/>
        </authorList>
    </citation>
    <scope>NUCLEOTIDE SEQUENCE [LARGE SCALE GENOMIC DNA]</scope>
    <source>
        <strain evidence="12">NIPH 236</strain>
    </source>
</reference>
<keyword evidence="7 8" id="KW-0998">Cell outer membrane</keyword>
<dbReference type="EMBL" id="APOJ01000024">
    <property type="protein sequence ID" value="ENU26922.1"/>
    <property type="molecule type" value="Genomic_DNA"/>
</dbReference>
<evidence type="ECO:0000256" key="1">
    <source>
        <dbReference type="ARBA" id="ARBA00004370"/>
    </source>
</evidence>
<evidence type="ECO:0000256" key="2">
    <source>
        <dbReference type="ARBA" id="ARBA00022452"/>
    </source>
</evidence>
<keyword evidence="5 8" id="KW-0677">Repeat</keyword>
<comment type="subcellular location">
    <subcellularLocation>
        <location evidence="8">Cell outer membrane</location>
    </subcellularLocation>
    <subcellularLocation>
        <location evidence="1">Membrane</location>
    </subcellularLocation>
</comment>
<dbReference type="Gene3D" id="3.10.20.310">
    <property type="entry name" value="membrane protein fhac"/>
    <property type="match status" value="5"/>
</dbReference>
<dbReference type="PANTHER" id="PTHR12815:SF23">
    <property type="entry name" value="OUTER MEMBRANE PROTEIN ASSEMBLY FACTOR BAMA"/>
    <property type="match status" value="1"/>
</dbReference>
<keyword evidence="4 8" id="KW-0732">Signal</keyword>
<evidence type="ECO:0000256" key="7">
    <source>
        <dbReference type="ARBA" id="ARBA00023237"/>
    </source>
</evidence>
<feature type="domain" description="POTRA" evidence="10">
    <location>
        <begin position="98"/>
        <end position="178"/>
    </location>
</feature>
<evidence type="ECO:0000256" key="4">
    <source>
        <dbReference type="ARBA" id="ARBA00022729"/>
    </source>
</evidence>
<protein>
    <recommendedName>
        <fullName evidence="8 9">Outer membrane protein assembly factor BamA</fullName>
    </recommendedName>
</protein>
<evidence type="ECO:0000256" key="3">
    <source>
        <dbReference type="ARBA" id="ARBA00022692"/>
    </source>
</evidence>
<evidence type="ECO:0000256" key="8">
    <source>
        <dbReference type="HAMAP-Rule" id="MF_01430"/>
    </source>
</evidence>
<feature type="signal peptide" evidence="8">
    <location>
        <begin position="1"/>
        <end position="26"/>
    </location>
</feature>
<feature type="domain" description="POTRA" evidence="10">
    <location>
        <begin position="353"/>
        <end position="427"/>
    </location>
</feature>
<dbReference type="Proteomes" id="UP000013190">
    <property type="component" value="Unassembled WGS sequence"/>
</dbReference>
<dbReference type="HAMAP" id="MF_01430">
    <property type="entry name" value="OM_assembly_BamA"/>
    <property type="match status" value="1"/>
</dbReference>
<dbReference type="InterPro" id="IPR010827">
    <property type="entry name" value="BamA/TamA_POTRA"/>
</dbReference>
<accession>A0ABN0JNN6</accession>
<comment type="similarity">
    <text evidence="8">Belongs to the BamA family.</text>
</comment>
<dbReference type="InterPro" id="IPR034746">
    <property type="entry name" value="POTRA"/>
</dbReference>
<keyword evidence="2 8" id="KW-1134">Transmembrane beta strand</keyword>
<keyword evidence="3 8" id="KW-0812">Transmembrane</keyword>
<dbReference type="Gene3D" id="2.40.160.50">
    <property type="entry name" value="membrane protein fhac: a member of the omp85/tpsb transporter family"/>
    <property type="match status" value="1"/>
</dbReference>
<evidence type="ECO:0000256" key="9">
    <source>
        <dbReference type="NCBIfam" id="TIGR03303"/>
    </source>
</evidence>
<comment type="subunit">
    <text evidence="8">Part of the Bam complex.</text>
</comment>
<dbReference type="PIRSF" id="PIRSF006076">
    <property type="entry name" value="OM_assembly_OMP85"/>
    <property type="match status" value="1"/>
</dbReference>
<dbReference type="Pfam" id="PF07244">
    <property type="entry name" value="POTRA"/>
    <property type="match status" value="4"/>
</dbReference>
<keyword evidence="12" id="KW-1185">Reference proteome</keyword>
<feature type="domain" description="POTRA" evidence="10">
    <location>
        <begin position="30"/>
        <end position="97"/>
    </location>
</feature>
<dbReference type="InterPro" id="IPR039910">
    <property type="entry name" value="D15-like"/>
</dbReference>
<organism evidence="11 12">
    <name type="scientific">Acinetobacter modestus</name>
    <dbReference type="NCBI Taxonomy" id="1776740"/>
    <lineage>
        <taxon>Bacteria</taxon>
        <taxon>Pseudomonadati</taxon>
        <taxon>Pseudomonadota</taxon>
        <taxon>Gammaproteobacteria</taxon>
        <taxon>Moraxellales</taxon>
        <taxon>Moraxellaceae</taxon>
        <taxon>Acinetobacter</taxon>
    </lineage>
</organism>
<name>A0ABN0JNN6_9GAMM</name>
<sequence precursor="true">MGMRHTHLLMPLALVSAMAVVQQAYAADEFLAQDIRIDGLVRLTPASIYSMLPINSGDRVSDPMIAEAIRTLYASGLFDDIKAYKEKDVLVFKVVERPIISKLEFKGNKLIPKEALEQGLKKMGIAEGEVFKKSALQIIETELEQQYTQQGRYDADVTIDTVARPNNRVELKLNFNEGTAAKVFDINIIGNTVFNDSDIKQAFAVKESGWASIVTRNDRYAREKMAASLEALRALYLNKGYINFNIINSQLNISEDKKHIFIEVSVDEGTQFKFGETKFLGDALYKPEELKALKLYKDGETYSQEKVNAVKQLLLRKYGNAGYYYAEVNVVPEINNQTGIVNLNYYINPGQQVTVRRINFTGNTKTADDVLRREMRQMEGALASNEKIDLSKVRLERTGFFKTVDVKPVRVPNSPDQVDLNINVEEQHSGTTTLAVGYSQNGGITFQAGLSQTNFMGTGNRVAIDLSRSETQDYYNLSVTDPYFTIDGVSRGYNVYYRKTKLSENYNVNNYVTDSIGGSLSFGYPIDENQSVSASLGIDQTKVRTGPNVSTYIRDYLLANGGKQTGTGSFCDGDYKSQREIDAQKGNPTPGTIPEGYDLPINCVDKSFNKISLKEYGNAFEGEFLTYTLNLGWSYNTLNRPLFPTSGMSHRVGLEVGLPGSDVDYQKMTYDAQAFKSLPMGFVLRGYGKLGYGNDLPFYKNFYAGGYGSVRGYDNSSLGPKYPSVIFQATGKNDPSPEEVGGNALVQFGTELALPLPFKGDWTRQVRPVLFAEGAQVFDTQCNVPSGNILVSGNTVDIKQYCNDNYKFDFGNMRYSVGAGFTWITMIGPLSLSYAYPLNDKSGDNTKSIQFEIGRTF</sequence>
<proteinExistence type="inferred from homology"/>
<dbReference type="InterPro" id="IPR023707">
    <property type="entry name" value="OM_assembly_BamA"/>
</dbReference>
<feature type="chain" id="PRO_5044918093" description="Outer membrane protein assembly factor BamA" evidence="8">
    <location>
        <begin position="27"/>
        <end position="857"/>
    </location>
</feature>
<feature type="domain" description="POTRA" evidence="10">
    <location>
        <begin position="181"/>
        <end position="269"/>
    </location>
</feature>
<evidence type="ECO:0000259" key="10">
    <source>
        <dbReference type="PROSITE" id="PS51779"/>
    </source>
</evidence>
<evidence type="ECO:0000313" key="11">
    <source>
        <dbReference type="EMBL" id="ENU26922.1"/>
    </source>
</evidence>
<evidence type="ECO:0000256" key="5">
    <source>
        <dbReference type="ARBA" id="ARBA00022737"/>
    </source>
</evidence>
<dbReference type="NCBIfam" id="TIGR03303">
    <property type="entry name" value="OM_YaeT"/>
    <property type="match status" value="1"/>
</dbReference>
<dbReference type="InterPro" id="IPR000184">
    <property type="entry name" value="Bac_surfAg_D15"/>
</dbReference>
<reference evidence="11 12" key="2">
    <citation type="journal article" date="2016" name="Int. J. Syst. Evol. Microbiol.">
        <title>Taxonomy of haemolytic and/or proteolytic strains of the genus Acinetobacter with the proposal of Acinetobacter courvalinii sp. nov. (genomic species 14 sensu Bouvet &amp; Jeanjean), Acinetobacter dispersus sp. nov. (genomic species 17), Acinetobacter modestus sp. nov., Acinetobacter proteolyticus sp. nov. and Acinetobacter vivianii sp. nov.</title>
        <authorList>
            <person name="Nemec A."/>
            <person name="Radolfova-Krizova L."/>
            <person name="Maixnerova M."/>
            <person name="Vrestiakova E."/>
            <person name="Jezek P."/>
            <person name="Sedo O."/>
        </authorList>
    </citation>
    <scope>NUCLEOTIDE SEQUENCE [LARGE SCALE GENOMIC DNA]</scope>
    <source>
        <strain evidence="11 12">NIPH 236</strain>
    </source>
</reference>
<dbReference type="GeneID" id="92835277"/>
<keyword evidence="6 8" id="KW-0472">Membrane</keyword>
<evidence type="ECO:0000256" key="6">
    <source>
        <dbReference type="ARBA" id="ARBA00023136"/>
    </source>
</evidence>
<dbReference type="Pfam" id="PF01103">
    <property type="entry name" value="Omp85"/>
    <property type="match status" value="1"/>
</dbReference>
<dbReference type="PANTHER" id="PTHR12815">
    <property type="entry name" value="SORTING AND ASSEMBLY MACHINERY SAMM50 PROTEIN FAMILY MEMBER"/>
    <property type="match status" value="1"/>
</dbReference>
<dbReference type="RefSeq" id="WP_004662034.1">
    <property type="nucleotide sequence ID" value="NZ_BMDV01000002.1"/>
</dbReference>
<gene>
    <name evidence="8" type="primary">bamA</name>
    <name evidence="11" type="ORF">F992_01890</name>
</gene>